<comment type="catalytic activity">
    <reaction evidence="8">
        <text>an R-cob(III)alamin(out) + ATP + H2O = an R-cob(III)alamin(in) + ADP + phosphate + H(+)</text>
        <dbReference type="Rhea" id="RHEA:17873"/>
        <dbReference type="ChEBI" id="CHEBI:15377"/>
        <dbReference type="ChEBI" id="CHEBI:15378"/>
        <dbReference type="ChEBI" id="CHEBI:30616"/>
        <dbReference type="ChEBI" id="CHEBI:43474"/>
        <dbReference type="ChEBI" id="CHEBI:140785"/>
        <dbReference type="ChEBI" id="CHEBI:456216"/>
        <dbReference type="EC" id="7.6.2.8"/>
    </reaction>
</comment>
<dbReference type="HAMAP" id="MF_01005">
    <property type="entry name" value="BtuD"/>
    <property type="match status" value="1"/>
</dbReference>
<proteinExistence type="inferred from homology"/>
<dbReference type="Pfam" id="PF00005">
    <property type="entry name" value="ABC_tran"/>
    <property type="match status" value="1"/>
</dbReference>
<protein>
    <recommendedName>
        <fullName evidence="8">Vitamin B12 import ATP-binding protein BtuD</fullName>
        <ecNumber evidence="8">7.6.2.8</ecNumber>
    </recommendedName>
    <alternativeName>
        <fullName evidence="8">Vitamin B12-transporting ATPase</fullName>
    </alternativeName>
</protein>
<dbReference type="InterPro" id="IPR003439">
    <property type="entry name" value="ABC_transporter-like_ATP-bd"/>
</dbReference>
<dbReference type="Proteomes" id="UP000234626">
    <property type="component" value="Unassembled WGS sequence"/>
</dbReference>
<feature type="domain" description="ABC transporter" evidence="9">
    <location>
        <begin position="2"/>
        <end position="234"/>
    </location>
</feature>
<feature type="binding site" evidence="8">
    <location>
        <begin position="30"/>
        <end position="37"/>
    </location>
    <ligand>
        <name>ATP</name>
        <dbReference type="ChEBI" id="CHEBI:30616"/>
    </ligand>
</feature>
<dbReference type="EMBL" id="PJZK01000001">
    <property type="protein sequence ID" value="PLR53224.1"/>
    <property type="molecule type" value="Genomic_DNA"/>
</dbReference>
<dbReference type="GO" id="GO:0016887">
    <property type="term" value="F:ATP hydrolysis activity"/>
    <property type="evidence" value="ECO:0007669"/>
    <property type="project" value="InterPro"/>
</dbReference>
<evidence type="ECO:0000256" key="3">
    <source>
        <dbReference type="ARBA" id="ARBA00022519"/>
    </source>
</evidence>
<evidence type="ECO:0000256" key="4">
    <source>
        <dbReference type="ARBA" id="ARBA00022741"/>
    </source>
</evidence>
<keyword evidence="11" id="KW-1185">Reference proteome</keyword>
<dbReference type="InterPro" id="IPR023693">
    <property type="entry name" value="ABC_transptr_BtuD"/>
</dbReference>
<keyword evidence="4 8" id="KW-0547">Nucleotide-binding</keyword>
<keyword evidence="3" id="KW-0997">Cell inner membrane</keyword>
<comment type="subunit">
    <text evidence="8">The complex is composed of two ATP-binding proteins (BtuD), two transmembrane proteins (BtuC) and a solute-binding protein (BtuF).</text>
</comment>
<sequence length="251" mass="26956">MLQLRQFAVAGRLAPFSAEVPAGCQVHLIGPNGAGKSSLLAALAGVTAGSGDARLAGEPLLTQPGRQQAGHRAYLSQQQPPVSMMPVFQYLALHQPPGSPPQAAERVVADLADRLRMADKLARPTTMLSGGEWQRVRLMAVLLQIWPTLNPHGRLLLLDEPVNSLDVAQKAALDQLIAEVCRHGLCVILSAHDLNHTLHQADAVWLLHQGKLVAAGDPDAVMQPSVLEPVYGVTFQRHEAAGHQWLITRTA</sequence>
<dbReference type="InterPro" id="IPR003593">
    <property type="entry name" value="AAA+_ATPase"/>
</dbReference>
<dbReference type="GO" id="GO:0005886">
    <property type="term" value="C:plasma membrane"/>
    <property type="evidence" value="ECO:0007669"/>
    <property type="project" value="UniProtKB-SubCell"/>
</dbReference>
<comment type="function">
    <text evidence="8">Part of the ABC transporter complex BtuCDF involved in vitamin B12 import. Responsible for energy coupling to the transport system.</text>
</comment>
<keyword evidence="6 8" id="KW-1278">Translocase</keyword>
<comment type="caution">
    <text evidence="10">The sequence shown here is derived from an EMBL/GenBank/DDBJ whole genome shotgun (WGS) entry which is preliminary data.</text>
</comment>
<evidence type="ECO:0000256" key="6">
    <source>
        <dbReference type="ARBA" id="ARBA00022967"/>
    </source>
</evidence>
<dbReference type="EC" id="7.6.2.8" evidence="8"/>
<evidence type="ECO:0000256" key="1">
    <source>
        <dbReference type="ARBA" id="ARBA00022448"/>
    </source>
</evidence>
<dbReference type="GO" id="GO:0015420">
    <property type="term" value="F:ABC-type vitamin B12 transporter activity"/>
    <property type="evidence" value="ECO:0007669"/>
    <property type="project" value="UniProtKB-UniRule"/>
</dbReference>
<accession>A0A2N5ESZ3</accession>
<evidence type="ECO:0000256" key="5">
    <source>
        <dbReference type="ARBA" id="ARBA00022840"/>
    </source>
</evidence>
<dbReference type="PROSITE" id="PS50893">
    <property type="entry name" value="ABC_TRANSPORTER_2"/>
    <property type="match status" value="1"/>
</dbReference>
<dbReference type="Gene3D" id="3.40.50.300">
    <property type="entry name" value="P-loop containing nucleotide triphosphate hydrolases"/>
    <property type="match status" value="1"/>
</dbReference>
<evidence type="ECO:0000313" key="11">
    <source>
        <dbReference type="Proteomes" id="UP000234626"/>
    </source>
</evidence>
<gene>
    <name evidence="8" type="primary">btuD</name>
    <name evidence="10" type="ORF">CYR34_01105</name>
</gene>
<dbReference type="NCBIfam" id="NF002981">
    <property type="entry name" value="PRK03695.1"/>
    <property type="match status" value="1"/>
</dbReference>
<dbReference type="RefSeq" id="WP_072930950.1">
    <property type="nucleotide sequence ID" value="NZ_PJZG01000001.1"/>
</dbReference>
<dbReference type="PANTHER" id="PTHR42734:SF18">
    <property type="entry name" value="VITAMIN B12 IMPORT ATP-BINDING PROTEIN BTUD"/>
    <property type="match status" value="1"/>
</dbReference>
<evidence type="ECO:0000256" key="7">
    <source>
        <dbReference type="ARBA" id="ARBA00023136"/>
    </source>
</evidence>
<organism evidence="10 11">
    <name type="scientific">Chimaeribacter arupi</name>
    <dbReference type="NCBI Taxonomy" id="2060066"/>
    <lineage>
        <taxon>Bacteria</taxon>
        <taxon>Pseudomonadati</taxon>
        <taxon>Pseudomonadota</taxon>
        <taxon>Gammaproteobacteria</taxon>
        <taxon>Enterobacterales</taxon>
        <taxon>Yersiniaceae</taxon>
        <taxon>Chimaeribacter</taxon>
    </lineage>
</organism>
<comment type="subcellular location">
    <subcellularLocation>
        <location evidence="8">Cell membrane</location>
        <topology evidence="8">Peripheral membrane protein</topology>
    </subcellularLocation>
</comment>
<dbReference type="FunFam" id="3.40.50.300:FF:000462">
    <property type="entry name" value="Vitamin B12 import ATP-binding protein BtuD"/>
    <property type="match status" value="1"/>
</dbReference>
<evidence type="ECO:0000313" key="10">
    <source>
        <dbReference type="EMBL" id="PLR53224.1"/>
    </source>
</evidence>
<keyword evidence="7 8" id="KW-0472">Membrane</keyword>
<keyword evidence="5 8" id="KW-0067">ATP-binding</keyword>
<dbReference type="PANTHER" id="PTHR42734">
    <property type="entry name" value="METAL TRANSPORT SYSTEM ATP-BINDING PROTEIN TM_0124-RELATED"/>
    <property type="match status" value="1"/>
</dbReference>
<evidence type="ECO:0000259" key="9">
    <source>
        <dbReference type="PROSITE" id="PS50893"/>
    </source>
</evidence>
<keyword evidence="1 8" id="KW-0813">Transport</keyword>
<evidence type="ECO:0000256" key="2">
    <source>
        <dbReference type="ARBA" id="ARBA00022475"/>
    </source>
</evidence>
<comment type="similarity">
    <text evidence="8">Belongs to the ABC transporter superfamily. Vitamin B12 importer (TC 3.A.1.13.1) family.</text>
</comment>
<dbReference type="SUPFAM" id="SSF52540">
    <property type="entry name" value="P-loop containing nucleoside triphosphate hydrolases"/>
    <property type="match status" value="1"/>
</dbReference>
<keyword evidence="2 8" id="KW-1003">Cell membrane</keyword>
<dbReference type="InterPro" id="IPR050153">
    <property type="entry name" value="Metal_Ion_Import_ABC"/>
</dbReference>
<dbReference type="GO" id="GO:0005524">
    <property type="term" value="F:ATP binding"/>
    <property type="evidence" value="ECO:0007669"/>
    <property type="project" value="UniProtKB-KW"/>
</dbReference>
<reference evidence="10 11" key="1">
    <citation type="submission" date="2017-12" db="EMBL/GenBank/DDBJ databases">
        <title>Characterization of six clinical isolates of Enterochimera gen. nov., a novel genus of the Yersiniaciae family and the three species Enterochimera arupensis sp. nov., Enterochimera coloradensis sp. nov, and Enterochimera californica sp. nov.</title>
        <authorList>
            <person name="Rossi A."/>
            <person name="Fisher M."/>
        </authorList>
    </citation>
    <scope>NUCLEOTIDE SEQUENCE [LARGE SCALE GENOMIC DNA]</scope>
    <source>
        <strain evidence="10 11">2016Iso1</strain>
    </source>
</reference>
<evidence type="ECO:0000256" key="8">
    <source>
        <dbReference type="HAMAP-Rule" id="MF_01005"/>
    </source>
</evidence>
<name>A0A2N5ESZ3_9GAMM</name>
<dbReference type="AlphaFoldDB" id="A0A2N5ESZ3"/>
<dbReference type="InterPro" id="IPR027417">
    <property type="entry name" value="P-loop_NTPase"/>
</dbReference>
<dbReference type="SMART" id="SM00382">
    <property type="entry name" value="AAA"/>
    <property type="match status" value="1"/>
</dbReference>
<dbReference type="OrthoDB" id="5292475at2"/>